<keyword evidence="3" id="KW-1185">Reference proteome</keyword>
<gene>
    <name evidence="2" type="ORF">RF679_03210</name>
</gene>
<organism evidence="2 3">
    <name type="scientific">Undibacterium cyanobacteriorum</name>
    <dbReference type="NCBI Taxonomy" id="3073561"/>
    <lineage>
        <taxon>Bacteria</taxon>
        <taxon>Pseudomonadati</taxon>
        <taxon>Pseudomonadota</taxon>
        <taxon>Betaproteobacteria</taxon>
        <taxon>Burkholderiales</taxon>
        <taxon>Oxalobacteraceae</taxon>
        <taxon>Undibacterium</taxon>
    </lineage>
</organism>
<feature type="region of interest" description="Disordered" evidence="1">
    <location>
        <begin position="126"/>
        <end position="194"/>
    </location>
</feature>
<feature type="region of interest" description="Disordered" evidence="1">
    <location>
        <begin position="65"/>
        <end position="103"/>
    </location>
</feature>
<dbReference type="Proteomes" id="UP001181355">
    <property type="component" value="Chromosome"/>
</dbReference>
<accession>A0ABY9RJ98</accession>
<reference evidence="2" key="1">
    <citation type="submission" date="2023-09" db="EMBL/GenBank/DDBJ databases">
        <title>Undibacterium sp. 20NA77.5 isolated from freshwater.</title>
        <authorList>
            <person name="Le V."/>
            <person name="Ko S.-R."/>
            <person name="Ahn C.-Y."/>
            <person name="Oh H.-M."/>
        </authorList>
    </citation>
    <scope>NUCLEOTIDE SEQUENCE</scope>
    <source>
        <strain evidence="2">20NA77.5</strain>
    </source>
</reference>
<dbReference type="RefSeq" id="WP_309482779.1">
    <property type="nucleotide sequence ID" value="NZ_CP133720.1"/>
</dbReference>
<protein>
    <submittedName>
        <fullName evidence="2">Uncharacterized protein</fullName>
    </submittedName>
</protein>
<proteinExistence type="predicted"/>
<evidence type="ECO:0000256" key="1">
    <source>
        <dbReference type="SAM" id="MobiDB-lite"/>
    </source>
</evidence>
<evidence type="ECO:0000313" key="2">
    <source>
        <dbReference type="EMBL" id="WMW81299.1"/>
    </source>
</evidence>
<evidence type="ECO:0000313" key="3">
    <source>
        <dbReference type="Proteomes" id="UP001181355"/>
    </source>
</evidence>
<dbReference type="EMBL" id="CP133720">
    <property type="protein sequence ID" value="WMW81299.1"/>
    <property type="molecule type" value="Genomic_DNA"/>
</dbReference>
<feature type="compositionally biased region" description="Low complexity" evidence="1">
    <location>
        <begin position="65"/>
        <end position="83"/>
    </location>
</feature>
<feature type="compositionally biased region" description="Gly residues" evidence="1">
    <location>
        <begin position="38"/>
        <end position="49"/>
    </location>
</feature>
<feature type="compositionally biased region" description="Low complexity" evidence="1">
    <location>
        <begin position="161"/>
        <end position="194"/>
    </location>
</feature>
<name>A0ABY9RJ98_9BURK</name>
<sequence>MSINAITQNVQNSTTVGSSYAQVNPNRAGQRPPPPRGLEGGGGGGGGVGRLLGAIANALQNLGQTQTTTGTTSSTSDTSNTDQLIQGASNESDSSDTNAAGSTNNAAQALGTFLQDLMAALQQSSGRGEFGKGAPPPPADLDAGGGGPLAKDLQNLIRRLSSSTSTGTSAATDSATTSGTGDSTSVTTSNTTSASTDALSQSFSDLLDALGLSSQDNDTSLQNFLQTILSQVNQGGRQGNFINTSA</sequence>
<feature type="compositionally biased region" description="Polar residues" evidence="1">
    <location>
        <begin position="1"/>
        <end position="27"/>
    </location>
</feature>
<feature type="compositionally biased region" description="Polar residues" evidence="1">
    <location>
        <begin position="84"/>
        <end position="103"/>
    </location>
</feature>
<feature type="region of interest" description="Disordered" evidence="1">
    <location>
        <begin position="1"/>
        <end position="49"/>
    </location>
</feature>